<dbReference type="Proteomes" id="UP000027982">
    <property type="component" value="Chromosome"/>
</dbReference>
<dbReference type="AlphaFoldDB" id="A0A068NXB0"/>
<gene>
    <name evidence="1" type="ORF">OP10G_4052</name>
</gene>
<protein>
    <submittedName>
        <fullName evidence="1">Uncharacterized protein</fullName>
    </submittedName>
</protein>
<accession>A0A068NXB0</accession>
<dbReference type="KEGG" id="fgi:OP10G_4052"/>
<evidence type="ECO:0000313" key="1">
    <source>
        <dbReference type="EMBL" id="AIE87420.1"/>
    </source>
</evidence>
<dbReference type="EMBL" id="CP007139">
    <property type="protein sequence ID" value="AIE87420.1"/>
    <property type="molecule type" value="Genomic_DNA"/>
</dbReference>
<proteinExistence type="predicted"/>
<sequence>MPSSDDGGLVELTPAGETAPIQAAVPPGVSIAAGESVAIIPSDTTLLEGLEGGADRNAGDITINGHFWKGVRVVKGRIRPAVVLPAGTYNVRLDGPFVVRQGANRLDVQAFVFHFRSDGHHISLPRKLKGQIPANGSNNWTNSITATFYPAFASGTANLHITHLNGTLNKTVALVGNTATFTDIQNDTQSHIPSQGVQVVEFTHL</sequence>
<keyword evidence="2" id="KW-1185">Reference proteome</keyword>
<dbReference type="HOGENOM" id="CLU_1335869_0_0_0"/>
<reference evidence="1 2" key="1">
    <citation type="journal article" date="2014" name="PLoS ONE">
        <title>The first complete genome sequence of the class fimbriimonadia in the phylum armatimonadetes.</title>
        <authorList>
            <person name="Hu Z.Y."/>
            <person name="Wang Y.Z."/>
            <person name="Im W.T."/>
            <person name="Wang S.Y."/>
            <person name="Zhao G.P."/>
            <person name="Zheng H.J."/>
            <person name="Quan Z.X."/>
        </authorList>
    </citation>
    <scope>NUCLEOTIDE SEQUENCE [LARGE SCALE GENOMIC DNA]</scope>
    <source>
        <strain evidence="1">Gsoil 348</strain>
    </source>
</reference>
<name>A0A068NXB0_FIMGI</name>
<organism evidence="1 2">
    <name type="scientific">Fimbriimonas ginsengisoli Gsoil 348</name>
    <dbReference type="NCBI Taxonomy" id="661478"/>
    <lineage>
        <taxon>Bacteria</taxon>
        <taxon>Bacillati</taxon>
        <taxon>Armatimonadota</taxon>
        <taxon>Fimbriimonadia</taxon>
        <taxon>Fimbriimonadales</taxon>
        <taxon>Fimbriimonadaceae</taxon>
        <taxon>Fimbriimonas</taxon>
    </lineage>
</organism>
<evidence type="ECO:0000313" key="2">
    <source>
        <dbReference type="Proteomes" id="UP000027982"/>
    </source>
</evidence>